<dbReference type="AlphaFoldDB" id="A0A1W2TIG2"/>
<evidence type="ECO:0000313" key="3">
    <source>
        <dbReference type="EMBL" id="GAP87963.1"/>
    </source>
</evidence>
<reference evidence="3" key="1">
    <citation type="submission" date="2016-03" db="EMBL/GenBank/DDBJ databases">
        <title>Draft genome sequence of Rosellinia necatrix.</title>
        <authorList>
            <person name="Kanematsu S."/>
        </authorList>
    </citation>
    <scope>NUCLEOTIDE SEQUENCE [LARGE SCALE GENOMIC DNA]</scope>
    <source>
        <strain evidence="3">W97</strain>
    </source>
</reference>
<dbReference type="EMBL" id="DF977477">
    <property type="protein sequence ID" value="GAP87963.1"/>
    <property type="molecule type" value="Genomic_DNA"/>
</dbReference>
<sequence length="445" mass="49841">MDVSTASGSDSDSDSNGTTSIQPWNDDVHIKNVPAFVVWRDLHGENHSLSDLNLSLVHTSSTNKALVQLQATTRLKKGPAKPSIYLFIKPDQIRNLAYVSSEDHLDDDQEDLHTQAREKLGASTHVLRFELQSPATFVVPTEHPFKFFRAGSQAVWTSWTNFARDAHCFALHFPMKALSKSQLLSFCQAASSHALSSLQDNITSLYGGKGGKVVDPNDNDEYDAIQTETRIGIPSNENTAPPAYEERGAAGPSLSTIEPPLCLSPNPDMQQSHKRRRRDSSTSCQDRATYEKGKDANDRILLAILGLQQAVNEAQVAHGAGIAKIMAKVEAIEERFKRLEEDQRILADEVRTHMAPLWDEMDARLQSQEDREHMHIRDVIEEVVDENIKEKMAEAIDGYFNNDDEGEDLIHKVIGKRIQEETKDYLQNQCFTGHFTITQEKPPLT</sequence>
<proteinExistence type="predicted"/>
<evidence type="ECO:0000256" key="1">
    <source>
        <dbReference type="SAM" id="Coils"/>
    </source>
</evidence>
<dbReference type="OMA" id="QKHTIFL"/>
<feature type="region of interest" description="Disordered" evidence="2">
    <location>
        <begin position="227"/>
        <end position="291"/>
    </location>
</feature>
<name>A0A1W2TIG2_ROSNE</name>
<evidence type="ECO:0000313" key="4">
    <source>
        <dbReference type="Proteomes" id="UP000054516"/>
    </source>
</evidence>
<keyword evidence="1" id="KW-0175">Coiled coil</keyword>
<gene>
    <name evidence="3" type="ORF">SAMD00023353_3200020</name>
</gene>
<feature type="compositionally biased region" description="Low complexity" evidence="2">
    <location>
        <begin position="1"/>
        <end position="20"/>
    </location>
</feature>
<accession>A0A1W2TIG2</accession>
<keyword evidence="4" id="KW-1185">Reference proteome</keyword>
<protein>
    <submittedName>
        <fullName evidence="3">Uncharacterized protein</fullName>
    </submittedName>
</protein>
<feature type="region of interest" description="Disordered" evidence="2">
    <location>
        <begin position="1"/>
        <end position="24"/>
    </location>
</feature>
<evidence type="ECO:0000256" key="2">
    <source>
        <dbReference type="SAM" id="MobiDB-lite"/>
    </source>
</evidence>
<organism evidence="3">
    <name type="scientific">Rosellinia necatrix</name>
    <name type="common">White root-rot fungus</name>
    <dbReference type="NCBI Taxonomy" id="77044"/>
    <lineage>
        <taxon>Eukaryota</taxon>
        <taxon>Fungi</taxon>
        <taxon>Dikarya</taxon>
        <taxon>Ascomycota</taxon>
        <taxon>Pezizomycotina</taxon>
        <taxon>Sordariomycetes</taxon>
        <taxon>Xylariomycetidae</taxon>
        <taxon>Xylariales</taxon>
        <taxon>Xylariaceae</taxon>
        <taxon>Rosellinia</taxon>
    </lineage>
</organism>
<feature type="coiled-coil region" evidence="1">
    <location>
        <begin position="322"/>
        <end position="349"/>
    </location>
</feature>
<dbReference type="Proteomes" id="UP000054516">
    <property type="component" value="Unassembled WGS sequence"/>
</dbReference>
<dbReference type="OrthoDB" id="4734870at2759"/>